<evidence type="ECO:0000256" key="2">
    <source>
        <dbReference type="ARBA" id="ARBA00022448"/>
    </source>
</evidence>
<evidence type="ECO:0000256" key="4">
    <source>
        <dbReference type="ARBA" id="ARBA00022519"/>
    </source>
</evidence>
<gene>
    <name evidence="9" type="ORF">CO174_00165</name>
</gene>
<keyword evidence="3" id="KW-1003">Cell membrane</keyword>
<feature type="transmembrane region" description="Helical" evidence="8">
    <location>
        <begin position="25"/>
        <end position="48"/>
    </location>
</feature>
<feature type="transmembrane region" description="Helical" evidence="8">
    <location>
        <begin position="100"/>
        <end position="121"/>
    </location>
</feature>
<comment type="subcellular location">
    <subcellularLocation>
        <location evidence="1">Cell inner membrane</location>
        <topology evidence="1">Multi-pass membrane protein</topology>
    </subcellularLocation>
</comment>
<feature type="transmembrane region" description="Helical" evidence="8">
    <location>
        <begin position="54"/>
        <end position="79"/>
    </location>
</feature>
<keyword evidence="2" id="KW-0813">Transport</keyword>
<feature type="transmembrane region" description="Helical" evidence="8">
    <location>
        <begin position="235"/>
        <end position="257"/>
    </location>
</feature>
<evidence type="ECO:0000313" key="10">
    <source>
        <dbReference type="Proteomes" id="UP000229385"/>
    </source>
</evidence>
<keyword evidence="6 8" id="KW-1133">Transmembrane helix</keyword>
<proteinExistence type="predicted"/>
<dbReference type="Gene3D" id="1.20.1740.10">
    <property type="entry name" value="Amino acid/polyamine transporter I"/>
    <property type="match status" value="1"/>
</dbReference>
<feature type="transmembrane region" description="Helical" evidence="8">
    <location>
        <begin position="314"/>
        <end position="331"/>
    </location>
</feature>
<dbReference type="InterPro" id="IPR018227">
    <property type="entry name" value="Amino_acid_transport_2"/>
</dbReference>
<evidence type="ECO:0000256" key="8">
    <source>
        <dbReference type="SAM" id="Phobius"/>
    </source>
</evidence>
<sequence>MDQAFHVLYLGRMSGGFMKHPNVKLLRAVGMMIGAIVGVGVFGLPYAFSQSGTAIGLVWLLVIGGLLTLLQLMFAEVAIQTPGKSRLVGLTARYLGRHMRWVTIVALSAGIWGAMLAYLIVGGRFLHLLLSPVFGGQELIYPIVIWAIASYLIYRGLQFAAKLEVIVVLVLLFLFIFIIALSLPSIDVAHYAAVLKPDYLLPYGVILFSLAGIGIVPEMADVLGGERKKDLGRAVVIGMSIILLLYGLFALAVVGVTGSETTQTAFDGLIPAFGSSFGVIATLLGSITIISIFMVLGIEMLNTLRFDFKLPHKTAWMVTVGVPLVLFLVGVREFIELVGFIGSVFGGTLGILIALTYWKMRRSPVCVKHHCVNFPAPLTWALITLFAGGVLVEVVPLLLN</sequence>
<feature type="transmembrane region" description="Helical" evidence="8">
    <location>
        <begin position="133"/>
        <end position="153"/>
    </location>
</feature>
<dbReference type="GO" id="GO:0005886">
    <property type="term" value="C:plasma membrane"/>
    <property type="evidence" value="ECO:0007669"/>
    <property type="project" value="UniProtKB-SubCell"/>
</dbReference>
<dbReference type="Pfam" id="PF03222">
    <property type="entry name" value="Trp_Tyr_perm"/>
    <property type="match status" value="1"/>
</dbReference>
<dbReference type="GO" id="GO:0015179">
    <property type="term" value="F:L-amino acid transmembrane transporter activity"/>
    <property type="evidence" value="ECO:0007669"/>
    <property type="project" value="TreeGrafter"/>
</dbReference>
<evidence type="ECO:0000256" key="7">
    <source>
        <dbReference type="ARBA" id="ARBA00023136"/>
    </source>
</evidence>
<comment type="caution">
    <text evidence="9">The sequence shown here is derived from an EMBL/GenBank/DDBJ whole genome shotgun (WGS) entry which is preliminary data.</text>
</comment>
<evidence type="ECO:0000256" key="1">
    <source>
        <dbReference type="ARBA" id="ARBA00004429"/>
    </source>
</evidence>
<feature type="transmembrane region" description="Helical" evidence="8">
    <location>
        <begin position="277"/>
        <end position="302"/>
    </location>
</feature>
<evidence type="ECO:0000256" key="5">
    <source>
        <dbReference type="ARBA" id="ARBA00022692"/>
    </source>
</evidence>
<evidence type="ECO:0008006" key="11">
    <source>
        <dbReference type="Google" id="ProtNLM"/>
    </source>
</evidence>
<dbReference type="Proteomes" id="UP000229385">
    <property type="component" value="Unassembled WGS sequence"/>
</dbReference>
<evidence type="ECO:0000256" key="6">
    <source>
        <dbReference type="ARBA" id="ARBA00022989"/>
    </source>
</evidence>
<feature type="transmembrane region" description="Helical" evidence="8">
    <location>
        <begin position="378"/>
        <end position="399"/>
    </location>
</feature>
<keyword evidence="5 8" id="KW-0812">Transmembrane</keyword>
<evidence type="ECO:0000313" key="9">
    <source>
        <dbReference type="EMBL" id="PJA46415.1"/>
    </source>
</evidence>
<dbReference type="PANTHER" id="PTHR22950">
    <property type="entry name" value="AMINO ACID TRANSPORTER"/>
    <property type="match status" value="1"/>
</dbReference>
<feature type="transmembrane region" description="Helical" evidence="8">
    <location>
        <begin position="337"/>
        <end position="358"/>
    </location>
</feature>
<accession>A0A2M7XEY5</accession>
<feature type="transmembrane region" description="Helical" evidence="8">
    <location>
        <begin position="165"/>
        <end position="183"/>
    </location>
</feature>
<keyword evidence="4" id="KW-0997">Cell inner membrane</keyword>
<reference evidence="10" key="1">
    <citation type="submission" date="2017-09" db="EMBL/GenBank/DDBJ databases">
        <title>Depth-based differentiation of microbial function through sediment-hosted aquifers and enrichment of novel symbionts in the deep terrestrial subsurface.</title>
        <authorList>
            <person name="Probst A.J."/>
            <person name="Ladd B."/>
            <person name="Jarett J.K."/>
            <person name="Geller-Mcgrath D.E."/>
            <person name="Sieber C.M.K."/>
            <person name="Emerson J.B."/>
            <person name="Anantharaman K."/>
            <person name="Thomas B.C."/>
            <person name="Malmstrom R."/>
            <person name="Stieglmeier M."/>
            <person name="Klingl A."/>
            <person name="Woyke T."/>
            <person name="Ryan C.M."/>
            <person name="Banfield J.F."/>
        </authorList>
    </citation>
    <scope>NUCLEOTIDE SEQUENCE [LARGE SCALE GENOMIC DNA]</scope>
</reference>
<evidence type="ECO:0000256" key="3">
    <source>
        <dbReference type="ARBA" id="ARBA00022475"/>
    </source>
</evidence>
<keyword evidence="7 8" id="KW-0472">Membrane</keyword>
<organism evidence="9 10">
    <name type="scientific">Candidatus Uhrbacteria bacterium CG_4_9_14_3_um_filter_50_9</name>
    <dbReference type="NCBI Taxonomy" id="1975035"/>
    <lineage>
        <taxon>Bacteria</taxon>
        <taxon>Candidatus Uhriibacteriota</taxon>
    </lineage>
</organism>
<dbReference type="EMBL" id="PFWU01000001">
    <property type="protein sequence ID" value="PJA46415.1"/>
    <property type="molecule type" value="Genomic_DNA"/>
</dbReference>
<dbReference type="AlphaFoldDB" id="A0A2M7XEY5"/>
<protein>
    <recommendedName>
        <fullName evidence="11">Amino acid transporter transmembrane domain-containing protein</fullName>
    </recommendedName>
</protein>
<feature type="transmembrane region" description="Helical" evidence="8">
    <location>
        <begin position="203"/>
        <end position="223"/>
    </location>
</feature>
<name>A0A2M7XEY5_9BACT</name>